<evidence type="ECO:0000259" key="10">
    <source>
        <dbReference type="Pfam" id="PF01676"/>
    </source>
</evidence>
<sequence length="531" mass="55140">MTTLAPGVLLVLDGWGYAPPSPANALTAARTPFLDALSGGPNGRLLDASGASVGLPEGTVGNSETGHLVMGAGHAVEYDSLRVERDVSSGDLRSHPLLRDMCAALARNGGTLHLVGLCSDGRIHSDIGHLPEILRAAWEAALYRVRIWVITDGRDVADGTAARYLSRLAAMTEERGVGSISGVVGRDYAMDKSGKEHLTAAAARLLLDGDAEHTAATPQDALLPSVGDGAIPPTAVTGLSGHRARVEDGDGILFTNFRSDRTAPLADMVADLLAASGRDRVRLLSLAQYDTRTAIPALVSRADASGGLSDVLEEAGARSLRVAEPEKFEHVTFFLNGRDSRPRKGEEHLKITGAPDGPVHEHPEMNAAGVADAIAEACGRDDIDLIAANLANIDVVGHTGNFDATRRSAEAVDTAVSRIHAAARAAGRWMLVVGDHGNAEQMLRSAGDKGEAVPYGGHTHNPVHCVLAPAGTRSDAVLSTDPAAITSVAPTVLRLLGLPVPPPMTAPSLLREAVLDPAAPGPTGAAQEGRR</sequence>
<evidence type="ECO:0000256" key="7">
    <source>
        <dbReference type="ARBA" id="ARBA00023211"/>
    </source>
</evidence>
<dbReference type="Gene3D" id="3.40.720.10">
    <property type="entry name" value="Alkaline Phosphatase, subunit A"/>
    <property type="match status" value="1"/>
</dbReference>
<evidence type="ECO:0000256" key="5">
    <source>
        <dbReference type="ARBA" id="ARBA00022723"/>
    </source>
</evidence>
<keyword evidence="13" id="KW-1185">Reference proteome</keyword>
<dbReference type="NCBIfam" id="TIGR01307">
    <property type="entry name" value="pgm_bpd_ind"/>
    <property type="match status" value="1"/>
</dbReference>
<dbReference type="SUPFAM" id="SSF64158">
    <property type="entry name" value="2,3-Bisphosphoglycerate-independent phosphoglycerate mutase, substrate-binding domain"/>
    <property type="match status" value="1"/>
</dbReference>
<dbReference type="InterPro" id="IPR011258">
    <property type="entry name" value="BPG-indep_PGM_N"/>
</dbReference>
<evidence type="ECO:0000256" key="2">
    <source>
        <dbReference type="ARBA" id="ARBA00001936"/>
    </source>
</evidence>
<dbReference type="Proteomes" id="UP000678016">
    <property type="component" value="Chromosome"/>
</dbReference>
<dbReference type="PANTHER" id="PTHR31637">
    <property type="entry name" value="2,3-BISPHOSPHOGLYCERATE-INDEPENDENT PHOSPHOGLYCERATE MUTASE"/>
    <property type="match status" value="1"/>
</dbReference>
<dbReference type="PANTHER" id="PTHR31637:SF0">
    <property type="entry name" value="2,3-BISPHOSPHOGLYCERATE-INDEPENDENT PHOSPHOGLYCERATE MUTASE"/>
    <property type="match status" value="1"/>
</dbReference>
<dbReference type="InterPro" id="IPR036646">
    <property type="entry name" value="PGAM_B_sf"/>
</dbReference>
<evidence type="ECO:0000256" key="3">
    <source>
        <dbReference type="ARBA" id="ARBA00004798"/>
    </source>
</evidence>
<dbReference type="EC" id="5.4.2.12" evidence="9"/>
<keyword evidence="7" id="KW-0464">Manganese</keyword>
<gene>
    <name evidence="12" type="primary">gpmI</name>
    <name evidence="12" type="ORF">KGD83_08785</name>
</gene>
<feature type="domain" description="Metalloenzyme" evidence="10">
    <location>
        <begin position="6"/>
        <end position="498"/>
    </location>
</feature>
<comment type="cofactor">
    <cofactor evidence="2">
        <name>Mn(2+)</name>
        <dbReference type="ChEBI" id="CHEBI:29035"/>
    </cofactor>
</comment>
<evidence type="ECO:0000259" key="11">
    <source>
        <dbReference type="Pfam" id="PF06415"/>
    </source>
</evidence>
<dbReference type="PIRSF" id="PIRSF001492">
    <property type="entry name" value="IPGAM"/>
    <property type="match status" value="1"/>
</dbReference>
<dbReference type="RefSeq" id="WP_212643335.1">
    <property type="nucleotide sequence ID" value="NZ_CP074132.1"/>
</dbReference>
<accession>A0ABX8CAN8</accession>
<evidence type="ECO:0000313" key="13">
    <source>
        <dbReference type="Proteomes" id="UP000678016"/>
    </source>
</evidence>
<proteinExistence type="inferred from homology"/>
<keyword evidence="8 12" id="KW-0413">Isomerase</keyword>
<dbReference type="InterPro" id="IPR005995">
    <property type="entry name" value="Pgm_bpd_ind"/>
</dbReference>
<feature type="domain" description="BPG-independent PGAM N-terminal" evidence="11">
    <location>
        <begin position="84"/>
        <end position="290"/>
    </location>
</feature>
<comment type="catalytic activity">
    <reaction evidence="1">
        <text>(2R)-2-phosphoglycerate = (2R)-3-phosphoglycerate</text>
        <dbReference type="Rhea" id="RHEA:15901"/>
        <dbReference type="ChEBI" id="CHEBI:58272"/>
        <dbReference type="ChEBI" id="CHEBI:58289"/>
        <dbReference type="EC" id="5.4.2.12"/>
    </reaction>
</comment>
<evidence type="ECO:0000256" key="1">
    <source>
        <dbReference type="ARBA" id="ARBA00000370"/>
    </source>
</evidence>
<comment type="similarity">
    <text evidence="4">Belongs to the BPG-independent phosphoglycerate mutase family.</text>
</comment>
<evidence type="ECO:0000313" key="12">
    <source>
        <dbReference type="EMBL" id="QUX30584.1"/>
    </source>
</evidence>
<protein>
    <recommendedName>
        <fullName evidence="9">2,3-bisphosphoglycerate-independent phosphoglycerate mutase</fullName>
        <ecNumber evidence="9">5.4.2.12</ecNumber>
    </recommendedName>
</protein>
<dbReference type="SUPFAM" id="SSF53649">
    <property type="entry name" value="Alkaline phosphatase-like"/>
    <property type="match status" value="1"/>
</dbReference>
<dbReference type="InterPro" id="IPR017850">
    <property type="entry name" value="Alkaline_phosphatase_core_sf"/>
</dbReference>
<dbReference type="Pfam" id="PF06415">
    <property type="entry name" value="iPGM_N"/>
    <property type="match status" value="1"/>
</dbReference>
<comment type="pathway">
    <text evidence="3">Carbohydrate degradation; glycolysis; pyruvate from D-glyceraldehyde 3-phosphate: step 3/5.</text>
</comment>
<evidence type="ECO:0000256" key="8">
    <source>
        <dbReference type="ARBA" id="ARBA00023235"/>
    </source>
</evidence>
<evidence type="ECO:0000256" key="9">
    <source>
        <dbReference type="NCBIfam" id="TIGR01307"/>
    </source>
</evidence>
<dbReference type="Gene3D" id="3.40.1450.10">
    <property type="entry name" value="BPG-independent phosphoglycerate mutase, domain B"/>
    <property type="match status" value="1"/>
</dbReference>
<dbReference type="InterPro" id="IPR006124">
    <property type="entry name" value="Metalloenzyme"/>
</dbReference>
<dbReference type="EMBL" id="CP074132">
    <property type="protein sequence ID" value="QUX30584.1"/>
    <property type="molecule type" value="Genomic_DNA"/>
</dbReference>
<dbReference type="Pfam" id="PF01676">
    <property type="entry name" value="Metalloenzyme"/>
    <property type="match status" value="1"/>
</dbReference>
<reference evidence="13" key="1">
    <citation type="submission" date="2021-05" db="EMBL/GenBank/DDBJ databases">
        <title>Direct Submission.</title>
        <authorList>
            <person name="Li K."/>
            <person name="Gao J."/>
        </authorList>
    </citation>
    <scope>NUCLEOTIDE SEQUENCE [LARGE SCALE GENOMIC DNA]</scope>
    <source>
        <strain evidence="13">HDS12</strain>
    </source>
</reference>
<evidence type="ECO:0000256" key="6">
    <source>
        <dbReference type="ARBA" id="ARBA00023152"/>
    </source>
</evidence>
<evidence type="ECO:0000256" key="4">
    <source>
        <dbReference type="ARBA" id="ARBA00008819"/>
    </source>
</evidence>
<organism evidence="12 13">
    <name type="scientific">Nocardiopsis akebiae</name>
    <dbReference type="NCBI Taxonomy" id="2831968"/>
    <lineage>
        <taxon>Bacteria</taxon>
        <taxon>Bacillati</taxon>
        <taxon>Actinomycetota</taxon>
        <taxon>Actinomycetes</taxon>
        <taxon>Streptosporangiales</taxon>
        <taxon>Nocardiopsidaceae</taxon>
        <taxon>Nocardiopsis</taxon>
    </lineage>
</organism>
<keyword evidence="5" id="KW-0479">Metal-binding</keyword>
<name>A0ABX8CAN8_9ACTN</name>
<dbReference type="GO" id="GO:0004619">
    <property type="term" value="F:phosphoglycerate mutase activity"/>
    <property type="evidence" value="ECO:0007669"/>
    <property type="project" value="UniProtKB-EC"/>
</dbReference>
<keyword evidence="6" id="KW-0324">Glycolysis</keyword>